<keyword evidence="3" id="KW-0378">Hydrolase</keyword>
<dbReference type="AlphaFoldDB" id="A0A1S3JRW4"/>
<evidence type="ECO:0000259" key="5">
    <source>
        <dbReference type="PROSITE" id="PS51716"/>
    </source>
</evidence>
<evidence type="ECO:0000256" key="2">
    <source>
        <dbReference type="ARBA" id="ARBA00022741"/>
    </source>
</evidence>
<dbReference type="Proteomes" id="UP000085678">
    <property type="component" value="Unplaced"/>
</dbReference>
<gene>
    <name evidence="7" type="primary">LOC106175342</name>
</gene>
<dbReference type="SUPFAM" id="SSF52540">
    <property type="entry name" value="P-loop containing nucleoside triphosphate hydrolases"/>
    <property type="match status" value="1"/>
</dbReference>
<dbReference type="Gene3D" id="3.40.50.300">
    <property type="entry name" value="P-loop containing nucleotide triphosphate hydrolases"/>
    <property type="match status" value="1"/>
</dbReference>
<dbReference type="InterPro" id="IPR030385">
    <property type="entry name" value="G_IRG_dom"/>
</dbReference>
<sequence length="171" mass="19646">MAEKSQETSKYQFIREEELEEYEAYYKQYGFGQFAEFMANKIKEAENVTVKIAVTGMAGTGKSVFVNTFRGLTADDRDATEAGSIETTAVPKEYQHPNNKNITLWDLPGVGTSKFKKDDYLEKVNFGSYDFFLIFTKSRILEDDVWLAKKAQLRGKKYFIVRTHIDVDVES</sequence>
<name>A0A1S3JRW4_LINAN</name>
<dbReference type="PROSITE" id="PS51716">
    <property type="entry name" value="G_IRG"/>
    <property type="match status" value="1"/>
</dbReference>
<organism evidence="6 7">
    <name type="scientific">Lingula anatina</name>
    <name type="common">Brachiopod</name>
    <name type="synonym">Lingula unguis</name>
    <dbReference type="NCBI Taxonomy" id="7574"/>
    <lineage>
        <taxon>Eukaryota</taxon>
        <taxon>Metazoa</taxon>
        <taxon>Spiralia</taxon>
        <taxon>Lophotrochozoa</taxon>
        <taxon>Brachiopoda</taxon>
        <taxon>Linguliformea</taxon>
        <taxon>Lingulata</taxon>
        <taxon>Lingulida</taxon>
        <taxon>Linguloidea</taxon>
        <taxon>Lingulidae</taxon>
        <taxon>Lingula</taxon>
    </lineage>
</organism>
<keyword evidence="4" id="KW-0342">GTP-binding</keyword>
<feature type="domain" description="IRG-type G" evidence="5">
    <location>
        <begin position="48"/>
        <end position="171"/>
    </location>
</feature>
<dbReference type="OrthoDB" id="10003175at2759"/>
<dbReference type="FunFam" id="3.40.50.300:FF:000541">
    <property type="entry name" value="Immunity related GTPase M"/>
    <property type="match status" value="1"/>
</dbReference>
<dbReference type="PANTHER" id="PTHR32341:SF10">
    <property type="entry name" value="INTERFERON-INDUCIBLE GTPASE 5"/>
    <property type="match status" value="1"/>
</dbReference>
<evidence type="ECO:0000256" key="4">
    <source>
        <dbReference type="ARBA" id="ARBA00023134"/>
    </source>
</evidence>
<dbReference type="GO" id="GO:0016787">
    <property type="term" value="F:hydrolase activity"/>
    <property type="evidence" value="ECO:0007669"/>
    <property type="project" value="UniProtKB-KW"/>
</dbReference>
<evidence type="ECO:0000256" key="1">
    <source>
        <dbReference type="ARBA" id="ARBA00005429"/>
    </source>
</evidence>
<comment type="similarity">
    <text evidence="1">Belongs to the TRAFAC class dynamin-like GTPase superfamily. IRG family.</text>
</comment>
<evidence type="ECO:0000256" key="3">
    <source>
        <dbReference type="ARBA" id="ARBA00022801"/>
    </source>
</evidence>
<keyword evidence="6" id="KW-1185">Reference proteome</keyword>
<dbReference type="InParanoid" id="A0A1S3JRW4"/>
<dbReference type="GO" id="GO:0005525">
    <property type="term" value="F:GTP binding"/>
    <property type="evidence" value="ECO:0007669"/>
    <property type="project" value="UniProtKB-KW"/>
</dbReference>
<reference evidence="7" key="1">
    <citation type="submission" date="2025-08" db="UniProtKB">
        <authorList>
            <consortium name="RefSeq"/>
        </authorList>
    </citation>
    <scope>IDENTIFICATION</scope>
    <source>
        <tissue evidence="7">Gonads</tissue>
    </source>
</reference>
<dbReference type="InterPro" id="IPR007743">
    <property type="entry name" value="Immunity-related_GTPase-like"/>
</dbReference>
<evidence type="ECO:0000313" key="7">
    <source>
        <dbReference type="RefSeq" id="XP_013412739.1"/>
    </source>
</evidence>
<dbReference type="GO" id="GO:0016020">
    <property type="term" value="C:membrane"/>
    <property type="evidence" value="ECO:0007669"/>
    <property type="project" value="InterPro"/>
</dbReference>
<proteinExistence type="inferred from homology"/>
<dbReference type="RefSeq" id="XP_013412739.1">
    <property type="nucleotide sequence ID" value="XM_013557285.1"/>
</dbReference>
<keyword evidence="2" id="KW-0547">Nucleotide-binding</keyword>
<dbReference type="Pfam" id="PF05049">
    <property type="entry name" value="IIGP"/>
    <property type="match status" value="1"/>
</dbReference>
<dbReference type="PANTHER" id="PTHR32341">
    <property type="entry name" value="INTERFERON-INDUCIBLE GTPASE"/>
    <property type="match status" value="1"/>
</dbReference>
<dbReference type="KEGG" id="lak:106175342"/>
<evidence type="ECO:0000313" key="6">
    <source>
        <dbReference type="Proteomes" id="UP000085678"/>
    </source>
</evidence>
<dbReference type="GeneID" id="106175342"/>
<protein>
    <submittedName>
        <fullName evidence="7">T-cell-specific guanine nucleotide triphosphate-binding protein 1-like</fullName>
    </submittedName>
</protein>
<dbReference type="InterPro" id="IPR027417">
    <property type="entry name" value="P-loop_NTPase"/>
</dbReference>
<dbReference type="InterPro" id="IPR051515">
    <property type="entry name" value="IRG"/>
</dbReference>
<accession>A0A1S3JRW4</accession>